<keyword evidence="1" id="KW-0175">Coiled coil</keyword>
<accession>A0A9P9I725</accession>
<sequence>MPTVLHRLKINLIQLLKQVFGALSLKNQVYKWEEFIVERCFCALNRSSLTLHTFTIIVQLPLSSSVYQIMSQSTISAPVSVYQWNPVEVLRLNLIPNGQFTCSGVKNDSTRPCGWRLAEETTSINNLLNAMSESSPQDAFQFLDALAQSTLCHSHKYQKGHKTIEWARVLHQIPFVQARPNMAELSDSSTQEIAPPSILPLISGMNNSPECLTSHIQTTRGEKDNAGMQLNSMRLEKQLHKLEEKVTLHTKQIFILESSHKEATNTPCSPKTFTWSWACIKLRLQKLFRK</sequence>
<feature type="coiled-coil region" evidence="1">
    <location>
        <begin position="225"/>
        <end position="252"/>
    </location>
</feature>
<dbReference type="Proteomes" id="UP000700596">
    <property type="component" value="Unassembled WGS sequence"/>
</dbReference>
<gene>
    <name evidence="2" type="ORF">B0J11DRAFT_241082</name>
</gene>
<evidence type="ECO:0000313" key="3">
    <source>
        <dbReference type="Proteomes" id="UP000700596"/>
    </source>
</evidence>
<dbReference type="EMBL" id="JAGMWT010000035">
    <property type="protein sequence ID" value="KAH7108874.1"/>
    <property type="molecule type" value="Genomic_DNA"/>
</dbReference>
<protein>
    <submittedName>
        <fullName evidence="2">Uncharacterized protein</fullName>
    </submittedName>
</protein>
<comment type="caution">
    <text evidence="2">The sequence shown here is derived from an EMBL/GenBank/DDBJ whole genome shotgun (WGS) entry which is preliminary data.</text>
</comment>
<reference evidence="2" key="1">
    <citation type="journal article" date="2021" name="Nat. Commun.">
        <title>Genetic determinants of endophytism in the Arabidopsis root mycobiome.</title>
        <authorList>
            <person name="Mesny F."/>
            <person name="Miyauchi S."/>
            <person name="Thiergart T."/>
            <person name="Pickel B."/>
            <person name="Atanasova L."/>
            <person name="Karlsson M."/>
            <person name="Huettel B."/>
            <person name="Barry K.W."/>
            <person name="Haridas S."/>
            <person name="Chen C."/>
            <person name="Bauer D."/>
            <person name="Andreopoulos W."/>
            <person name="Pangilinan J."/>
            <person name="LaButti K."/>
            <person name="Riley R."/>
            <person name="Lipzen A."/>
            <person name="Clum A."/>
            <person name="Drula E."/>
            <person name="Henrissat B."/>
            <person name="Kohler A."/>
            <person name="Grigoriev I.V."/>
            <person name="Martin F.M."/>
            <person name="Hacquard S."/>
        </authorList>
    </citation>
    <scope>NUCLEOTIDE SEQUENCE</scope>
    <source>
        <strain evidence="2">MPI-CAGE-CH-0243</strain>
    </source>
</reference>
<dbReference type="AlphaFoldDB" id="A0A9P9I725"/>
<dbReference type="OrthoDB" id="3754181at2759"/>
<keyword evidence="3" id="KW-1185">Reference proteome</keyword>
<evidence type="ECO:0000313" key="2">
    <source>
        <dbReference type="EMBL" id="KAH7108874.1"/>
    </source>
</evidence>
<proteinExistence type="predicted"/>
<evidence type="ECO:0000256" key="1">
    <source>
        <dbReference type="SAM" id="Coils"/>
    </source>
</evidence>
<organism evidence="2 3">
    <name type="scientific">Dendryphion nanum</name>
    <dbReference type="NCBI Taxonomy" id="256645"/>
    <lineage>
        <taxon>Eukaryota</taxon>
        <taxon>Fungi</taxon>
        <taxon>Dikarya</taxon>
        <taxon>Ascomycota</taxon>
        <taxon>Pezizomycotina</taxon>
        <taxon>Dothideomycetes</taxon>
        <taxon>Pleosporomycetidae</taxon>
        <taxon>Pleosporales</taxon>
        <taxon>Torulaceae</taxon>
        <taxon>Dendryphion</taxon>
    </lineage>
</organism>
<name>A0A9P9I725_9PLEO</name>